<reference evidence="1" key="1">
    <citation type="submission" date="2013-03" db="EMBL/GenBank/DDBJ databases">
        <authorList>
            <person name="Harkins D.M."/>
            <person name="Durkin A.S."/>
            <person name="Brinkac L.M."/>
            <person name="Haft D.H."/>
            <person name="Selengut J.D."/>
            <person name="Sanka R."/>
            <person name="DePew J."/>
            <person name="Purushe J."/>
            <person name="Hartskeerl R.A."/>
            <person name="Ahmed A."/>
            <person name="van der Linden H."/>
            <person name="Goris M.G.A."/>
            <person name="Vinetz J.M."/>
            <person name="Sutton G.G."/>
            <person name="Nierman W.C."/>
            <person name="Fouts D.E."/>
        </authorList>
    </citation>
    <scope>NUCLEOTIDE SEQUENCE [LARGE SCALE GENOMIC DNA]</scope>
    <source>
        <strain evidence="1">ICFT</strain>
    </source>
</reference>
<keyword evidence="2" id="KW-1185">Reference proteome</keyword>
<dbReference type="EMBL" id="AOHC02000041">
    <property type="protein sequence ID" value="EMY76855.1"/>
    <property type="molecule type" value="Genomic_DNA"/>
</dbReference>
<proteinExistence type="predicted"/>
<accession>N1WD46</accession>
<protein>
    <submittedName>
        <fullName evidence="1">Uncharacterized protein</fullName>
    </submittedName>
</protein>
<evidence type="ECO:0000313" key="2">
    <source>
        <dbReference type="Proteomes" id="UP000012313"/>
    </source>
</evidence>
<dbReference type="AlphaFoldDB" id="N1WD46"/>
<name>N1WD46_9LEPT</name>
<organism evidence="1 2">
    <name type="scientific">Leptospira weilii serovar Ranarum str. ICFT</name>
    <dbReference type="NCBI Taxonomy" id="1218598"/>
    <lineage>
        <taxon>Bacteria</taxon>
        <taxon>Pseudomonadati</taxon>
        <taxon>Spirochaetota</taxon>
        <taxon>Spirochaetia</taxon>
        <taxon>Leptospirales</taxon>
        <taxon>Leptospiraceae</taxon>
        <taxon>Leptospira</taxon>
    </lineage>
</organism>
<gene>
    <name evidence="1" type="ORF">LEP1GSC060_3170</name>
</gene>
<dbReference type="Proteomes" id="UP000012313">
    <property type="component" value="Unassembled WGS sequence"/>
</dbReference>
<comment type="caution">
    <text evidence="1">The sequence shown here is derived from an EMBL/GenBank/DDBJ whole genome shotgun (WGS) entry which is preliminary data.</text>
</comment>
<evidence type="ECO:0000313" key="1">
    <source>
        <dbReference type="EMBL" id="EMY76855.1"/>
    </source>
</evidence>
<sequence length="44" mass="5131">MRELTIEKVVQNCKETVSVGTYTQSSITIKNRMVWDKALKQIFL</sequence>